<keyword evidence="2" id="KW-0808">Transferase</keyword>
<evidence type="ECO:0000259" key="1">
    <source>
        <dbReference type="Pfam" id="PF13302"/>
    </source>
</evidence>
<reference evidence="2 3" key="1">
    <citation type="submission" date="2019-03" db="EMBL/GenBank/DDBJ databases">
        <title>Draft genome sequences of novel Actinobacteria.</title>
        <authorList>
            <person name="Sahin N."/>
            <person name="Ay H."/>
            <person name="Saygin H."/>
        </authorList>
    </citation>
    <scope>NUCLEOTIDE SEQUENCE [LARGE SCALE GENOMIC DNA]</scope>
    <source>
        <strain evidence="2 3">DSM 45347</strain>
    </source>
</reference>
<dbReference type="InterPro" id="IPR016181">
    <property type="entry name" value="Acyl_CoA_acyltransferase"/>
</dbReference>
<dbReference type="GO" id="GO:0016747">
    <property type="term" value="F:acyltransferase activity, transferring groups other than amino-acyl groups"/>
    <property type="evidence" value="ECO:0007669"/>
    <property type="project" value="InterPro"/>
</dbReference>
<accession>A0A4R4N695</accession>
<name>A0A4R4N695_9ACTN</name>
<dbReference type="EMBL" id="SMJW01000345">
    <property type="protein sequence ID" value="TDC04351.1"/>
    <property type="molecule type" value="Genomic_DNA"/>
</dbReference>
<comment type="caution">
    <text evidence="2">The sequence shown here is derived from an EMBL/GenBank/DDBJ whole genome shotgun (WGS) entry which is preliminary data.</text>
</comment>
<protein>
    <submittedName>
        <fullName evidence="2">N-acetyltransferase</fullName>
    </submittedName>
</protein>
<dbReference type="Proteomes" id="UP000295431">
    <property type="component" value="Unassembled WGS sequence"/>
</dbReference>
<organism evidence="2 3">
    <name type="scientific">Actinomadura bangladeshensis</name>
    <dbReference type="NCBI Taxonomy" id="453573"/>
    <lineage>
        <taxon>Bacteria</taxon>
        <taxon>Bacillati</taxon>
        <taxon>Actinomycetota</taxon>
        <taxon>Actinomycetes</taxon>
        <taxon>Streptosporangiales</taxon>
        <taxon>Thermomonosporaceae</taxon>
        <taxon>Actinomadura</taxon>
    </lineage>
</organism>
<dbReference type="SUPFAM" id="SSF55729">
    <property type="entry name" value="Acyl-CoA N-acyltransferases (Nat)"/>
    <property type="match status" value="1"/>
</dbReference>
<dbReference type="AlphaFoldDB" id="A0A4R4N695"/>
<dbReference type="InterPro" id="IPR000182">
    <property type="entry name" value="GNAT_dom"/>
</dbReference>
<dbReference type="OrthoDB" id="3395054at2"/>
<sequence length="135" mass="14516">MEMRQRASGAVRGCAGGRHVIRTPGLVFRTATWSDLRRIAATGKMGGHLAPAYRGRGLGAELFTAGLALAHRHLHFGEVCAGAEPENLASVHSLWRAGLDPTLGPDTHRLSDGRVIPSVWFANVEPNPTWCPSGW</sequence>
<evidence type="ECO:0000313" key="2">
    <source>
        <dbReference type="EMBL" id="TDC04351.1"/>
    </source>
</evidence>
<evidence type="ECO:0000313" key="3">
    <source>
        <dbReference type="Proteomes" id="UP000295431"/>
    </source>
</evidence>
<proteinExistence type="predicted"/>
<keyword evidence="3" id="KW-1185">Reference proteome</keyword>
<feature type="domain" description="N-acetyltransferase" evidence="1">
    <location>
        <begin position="43"/>
        <end position="99"/>
    </location>
</feature>
<dbReference type="Pfam" id="PF13302">
    <property type="entry name" value="Acetyltransf_3"/>
    <property type="match status" value="1"/>
</dbReference>
<gene>
    <name evidence="2" type="ORF">E1284_37030</name>
</gene>
<dbReference type="RefSeq" id="WP_131944809.1">
    <property type="nucleotide sequence ID" value="NZ_BAAAMX010000005.1"/>
</dbReference>
<dbReference type="Gene3D" id="3.40.630.30">
    <property type="match status" value="1"/>
</dbReference>